<sequence>MNKHNRDPEDNVVDTAVRGSCKPHPDCPVDLQAVTPRGFAGEVPTGTRGEECGLMGKGRDKAVAHA</sequence>
<reference evidence="2" key="1">
    <citation type="journal article" date="2022" name="bioRxiv">
        <title>Sequencing and chromosome-scale assembly of the giantPleurodeles waltlgenome.</title>
        <authorList>
            <person name="Brown T."/>
            <person name="Elewa A."/>
            <person name="Iarovenko S."/>
            <person name="Subramanian E."/>
            <person name="Araus A.J."/>
            <person name="Petzold A."/>
            <person name="Susuki M."/>
            <person name="Suzuki K.-i.T."/>
            <person name="Hayashi T."/>
            <person name="Toyoda A."/>
            <person name="Oliveira C."/>
            <person name="Osipova E."/>
            <person name="Leigh N.D."/>
            <person name="Simon A."/>
            <person name="Yun M.H."/>
        </authorList>
    </citation>
    <scope>NUCLEOTIDE SEQUENCE</scope>
    <source>
        <strain evidence="2">20211129_DDA</strain>
        <tissue evidence="2">Liver</tissue>
    </source>
</reference>
<gene>
    <name evidence="2" type="ORF">NDU88_001123</name>
</gene>
<evidence type="ECO:0000256" key="1">
    <source>
        <dbReference type="SAM" id="MobiDB-lite"/>
    </source>
</evidence>
<evidence type="ECO:0000313" key="3">
    <source>
        <dbReference type="Proteomes" id="UP001066276"/>
    </source>
</evidence>
<feature type="compositionally biased region" description="Basic and acidic residues" evidence="1">
    <location>
        <begin position="57"/>
        <end position="66"/>
    </location>
</feature>
<protein>
    <submittedName>
        <fullName evidence="2">Uncharacterized protein</fullName>
    </submittedName>
</protein>
<dbReference type="Proteomes" id="UP001066276">
    <property type="component" value="Chromosome 3_1"/>
</dbReference>
<evidence type="ECO:0000313" key="2">
    <source>
        <dbReference type="EMBL" id="KAJ1184315.1"/>
    </source>
</evidence>
<name>A0AAV7U5H7_PLEWA</name>
<keyword evidence="3" id="KW-1185">Reference proteome</keyword>
<dbReference type="AlphaFoldDB" id="A0AAV7U5H7"/>
<organism evidence="2 3">
    <name type="scientific">Pleurodeles waltl</name>
    <name type="common">Iberian ribbed newt</name>
    <dbReference type="NCBI Taxonomy" id="8319"/>
    <lineage>
        <taxon>Eukaryota</taxon>
        <taxon>Metazoa</taxon>
        <taxon>Chordata</taxon>
        <taxon>Craniata</taxon>
        <taxon>Vertebrata</taxon>
        <taxon>Euteleostomi</taxon>
        <taxon>Amphibia</taxon>
        <taxon>Batrachia</taxon>
        <taxon>Caudata</taxon>
        <taxon>Salamandroidea</taxon>
        <taxon>Salamandridae</taxon>
        <taxon>Pleurodelinae</taxon>
        <taxon>Pleurodeles</taxon>
    </lineage>
</organism>
<comment type="caution">
    <text evidence="2">The sequence shown here is derived from an EMBL/GenBank/DDBJ whole genome shotgun (WGS) entry which is preliminary data.</text>
</comment>
<feature type="region of interest" description="Disordered" evidence="1">
    <location>
        <begin position="38"/>
        <end position="66"/>
    </location>
</feature>
<accession>A0AAV7U5H7</accession>
<dbReference type="EMBL" id="JANPWB010000005">
    <property type="protein sequence ID" value="KAJ1184315.1"/>
    <property type="molecule type" value="Genomic_DNA"/>
</dbReference>
<proteinExistence type="predicted"/>